<evidence type="ECO:0000313" key="1">
    <source>
        <dbReference type="EMBL" id="MPM33615.1"/>
    </source>
</evidence>
<gene>
    <name evidence="1" type="ORF">SDC9_80192</name>
</gene>
<sequence length="93" mass="10524">MLELECQQYFIDLPSERFLGRKIHIARHLHGDGGRPLALDLAEVGQRGPHHALVVNAAVFEEARVLNGEDCILHNVGNFIDWRQISAFFSEFA</sequence>
<dbReference type="EMBL" id="VSSQ01006710">
    <property type="protein sequence ID" value="MPM33615.1"/>
    <property type="molecule type" value="Genomic_DNA"/>
</dbReference>
<protein>
    <submittedName>
        <fullName evidence="1">Uncharacterized protein</fullName>
    </submittedName>
</protein>
<proteinExistence type="predicted"/>
<dbReference type="AlphaFoldDB" id="A0A644YYC1"/>
<name>A0A644YYC1_9ZZZZ</name>
<reference evidence="1" key="1">
    <citation type="submission" date="2019-08" db="EMBL/GenBank/DDBJ databases">
        <authorList>
            <person name="Kucharzyk K."/>
            <person name="Murdoch R.W."/>
            <person name="Higgins S."/>
            <person name="Loffler F."/>
        </authorList>
    </citation>
    <scope>NUCLEOTIDE SEQUENCE</scope>
</reference>
<accession>A0A644YYC1</accession>
<comment type="caution">
    <text evidence="1">The sequence shown here is derived from an EMBL/GenBank/DDBJ whole genome shotgun (WGS) entry which is preliminary data.</text>
</comment>
<organism evidence="1">
    <name type="scientific">bioreactor metagenome</name>
    <dbReference type="NCBI Taxonomy" id="1076179"/>
    <lineage>
        <taxon>unclassified sequences</taxon>
        <taxon>metagenomes</taxon>
        <taxon>ecological metagenomes</taxon>
    </lineage>
</organism>